<evidence type="ECO:0000313" key="4">
    <source>
        <dbReference type="Proteomes" id="UP000541558"/>
    </source>
</evidence>
<feature type="signal peptide" evidence="2">
    <location>
        <begin position="1"/>
        <end position="22"/>
    </location>
</feature>
<evidence type="ECO:0000256" key="2">
    <source>
        <dbReference type="SAM" id="SignalP"/>
    </source>
</evidence>
<evidence type="ECO:0000313" key="3">
    <source>
        <dbReference type="EMBL" id="KAF5338987.1"/>
    </source>
</evidence>
<name>A0A8H5CBX3_9AGAR</name>
<feature type="compositionally biased region" description="Basic and acidic residues" evidence="1">
    <location>
        <begin position="136"/>
        <end position="174"/>
    </location>
</feature>
<dbReference type="Proteomes" id="UP000541558">
    <property type="component" value="Unassembled WGS sequence"/>
</dbReference>
<keyword evidence="2" id="KW-0732">Signal</keyword>
<comment type="caution">
    <text evidence="3">The sequence shown here is derived from an EMBL/GenBank/DDBJ whole genome shotgun (WGS) entry which is preliminary data.</text>
</comment>
<organism evidence="3 4">
    <name type="scientific">Ephemerocybe angulata</name>
    <dbReference type="NCBI Taxonomy" id="980116"/>
    <lineage>
        <taxon>Eukaryota</taxon>
        <taxon>Fungi</taxon>
        <taxon>Dikarya</taxon>
        <taxon>Basidiomycota</taxon>
        <taxon>Agaricomycotina</taxon>
        <taxon>Agaricomycetes</taxon>
        <taxon>Agaricomycetidae</taxon>
        <taxon>Agaricales</taxon>
        <taxon>Agaricineae</taxon>
        <taxon>Psathyrellaceae</taxon>
        <taxon>Ephemerocybe</taxon>
    </lineage>
</organism>
<sequence>MKSTFQSLAVVSVLALSTLVSASPIPFEDVDARDAGLGYDEVDARDFDLHYDEVDAREFDIQYEEVDARDFDLGYDEYDARDFEVDDFLFSRAAAAKIAEATLRKIAQSNGALRHGIKDTADRAVEKGVDFYDAVTSDHEPKPLKKDQLHEAMKLPDLHPKKQEPVKEYVKEKLPGLSGSKMAPVPKKQSTLEA</sequence>
<proteinExistence type="predicted"/>
<dbReference type="AlphaFoldDB" id="A0A8H5CBX3"/>
<feature type="chain" id="PRO_5034211838" evidence="2">
    <location>
        <begin position="23"/>
        <end position="194"/>
    </location>
</feature>
<dbReference type="OrthoDB" id="10387356at2759"/>
<protein>
    <submittedName>
        <fullName evidence="3">Uncharacterized protein</fullName>
    </submittedName>
</protein>
<feature type="region of interest" description="Disordered" evidence="1">
    <location>
        <begin position="136"/>
        <end position="194"/>
    </location>
</feature>
<accession>A0A8H5CBX3</accession>
<dbReference type="EMBL" id="JAACJK010000010">
    <property type="protein sequence ID" value="KAF5338987.1"/>
    <property type="molecule type" value="Genomic_DNA"/>
</dbReference>
<evidence type="ECO:0000256" key="1">
    <source>
        <dbReference type="SAM" id="MobiDB-lite"/>
    </source>
</evidence>
<reference evidence="3 4" key="1">
    <citation type="journal article" date="2020" name="ISME J.">
        <title>Uncovering the hidden diversity of litter-decomposition mechanisms in mushroom-forming fungi.</title>
        <authorList>
            <person name="Floudas D."/>
            <person name="Bentzer J."/>
            <person name="Ahren D."/>
            <person name="Johansson T."/>
            <person name="Persson P."/>
            <person name="Tunlid A."/>
        </authorList>
    </citation>
    <scope>NUCLEOTIDE SEQUENCE [LARGE SCALE GENOMIC DNA]</scope>
    <source>
        <strain evidence="3 4">CBS 175.51</strain>
    </source>
</reference>
<keyword evidence="4" id="KW-1185">Reference proteome</keyword>
<gene>
    <name evidence="3" type="ORF">D9611_008801</name>
</gene>